<gene>
    <name evidence="1" type="ORF">GHT09_010825</name>
    <name evidence="2" type="ORF">MONAX_5E017053</name>
</gene>
<protein>
    <submittedName>
        <fullName evidence="2">Uncharacterized protein</fullName>
    </submittedName>
</protein>
<organism evidence="2 3">
    <name type="scientific">Marmota monax</name>
    <name type="common">Woodchuck</name>
    <dbReference type="NCBI Taxonomy" id="9995"/>
    <lineage>
        <taxon>Eukaryota</taxon>
        <taxon>Metazoa</taxon>
        <taxon>Chordata</taxon>
        <taxon>Craniata</taxon>
        <taxon>Vertebrata</taxon>
        <taxon>Euteleostomi</taxon>
        <taxon>Mammalia</taxon>
        <taxon>Eutheria</taxon>
        <taxon>Euarchontoglires</taxon>
        <taxon>Glires</taxon>
        <taxon>Rodentia</taxon>
        <taxon>Sciuromorpha</taxon>
        <taxon>Sciuridae</taxon>
        <taxon>Xerinae</taxon>
        <taxon>Marmotini</taxon>
        <taxon>Marmota</taxon>
    </lineage>
</organism>
<evidence type="ECO:0000313" key="2">
    <source>
        <dbReference type="EMBL" id="VTJ61690.1"/>
    </source>
</evidence>
<proteinExistence type="predicted"/>
<keyword evidence="3" id="KW-1185">Reference proteome</keyword>
<evidence type="ECO:0000313" key="3">
    <source>
        <dbReference type="Proteomes" id="UP000335636"/>
    </source>
</evidence>
<dbReference type="Proteomes" id="UP000335636">
    <property type="component" value="Unassembled WGS sequence"/>
</dbReference>
<accession>A0A5E4AXY6</accession>
<name>A0A5E4AXY6_MARMO</name>
<reference evidence="1" key="2">
    <citation type="submission" date="2020-08" db="EMBL/GenBank/DDBJ databases">
        <authorList>
            <person name="Shumante A."/>
            <person name="Zimin A.V."/>
            <person name="Puiu D."/>
            <person name="Salzberg S.L."/>
        </authorList>
    </citation>
    <scope>NUCLEOTIDE SEQUENCE</scope>
    <source>
        <strain evidence="1">WC2-LM</strain>
        <tissue evidence="1">Liver</tissue>
    </source>
</reference>
<dbReference type="AlphaFoldDB" id="A0A5E4AXY6"/>
<dbReference type="EMBL" id="CABDUW010000180">
    <property type="protein sequence ID" value="VTJ61690.1"/>
    <property type="molecule type" value="Genomic_DNA"/>
</dbReference>
<dbReference type="EMBL" id="WJEC01001708">
    <property type="protein sequence ID" value="KAF7478123.1"/>
    <property type="molecule type" value="Genomic_DNA"/>
</dbReference>
<dbReference type="Proteomes" id="UP000662637">
    <property type="component" value="Unassembled WGS sequence"/>
</dbReference>
<evidence type="ECO:0000313" key="1">
    <source>
        <dbReference type="EMBL" id="KAF7478123.1"/>
    </source>
</evidence>
<sequence length="129" mass="14428">MSSICRQELAPGQWWKQLSSGASRDRSCSTSEVEHCSVALDTAQRPPPKGSFVRASSLVWTDWYRWPPRQLRGCSLCRGPQWVVTQQHGHLHQSSQPQESVVPDSSLSPLCRAQVHRAPGPWLPWATSA</sequence>
<reference evidence="2 3" key="1">
    <citation type="submission" date="2019-04" db="EMBL/GenBank/DDBJ databases">
        <authorList>
            <person name="Alioto T."/>
            <person name="Alioto T."/>
        </authorList>
    </citation>
    <scope>NUCLEOTIDE SEQUENCE [LARGE SCALE GENOMIC DNA]</scope>
</reference>